<protein>
    <recommendedName>
        <fullName evidence="3">Teneurin-like YD-shell domain-containing protein</fullName>
    </recommendedName>
</protein>
<proteinExistence type="predicted"/>
<keyword evidence="5" id="KW-1185">Reference proteome</keyword>
<dbReference type="InterPro" id="IPR022385">
    <property type="entry name" value="Rhs_assc_core"/>
</dbReference>
<dbReference type="Proteomes" id="UP001209701">
    <property type="component" value="Unassembled WGS sequence"/>
</dbReference>
<dbReference type="EMBL" id="JAJIRN010000007">
    <property type="protein sequence ID" value="MCV2369752.1"/>
    <property type="molecule type" value="Genomic_DNA"/>
</dbReference>
<comment type="caution">
    <text evidence="4">The sequence shown here is derived from an EMBL/GenBank/DDBJ whole genome shotgun (WGS) entry which is preliminary data.</text>
</comment>
<dbReference type="Pfam" id="PF05593">
    <property type="entry name" value="RHS_repeat"/>
    <property type="match status" value="12"/>
</dbReference>
<accession>A0ABT2YI64</accession>
<dbReference type="InterPro" id="IPR056823">
    <property type="entry name" value="TEN-like_YD-shell"/>
</dbReference>
<dbReference type="NCBIfam" id="TIGR01643">
    <property type="entry name" value="YD_repeat_2x"/>
    <property type="match status" value="14"/>
</dbReference>
<organism evidence="4 5">
    <name type="scientific">Roseateles oligotrophus</name>
    <dbReference type="NCBI Taxonomy" id="1769250"/>
    <lineage>
        <taxon>Bacteria</taxon>
        <taxon>Pseudomonadati</taxon>
        <taxon>Pseudomonadota</taxon>
        <taxon>Betaproteobacteria</taxon>
        <taxon>Burkholderiales</taxon>
        <taxon>Sphaerotilaceae</taxon>
        <taxon>Roseateles</taxon>
    </lineage>
</organism>
<dbReference type="NCBIfam" id="TIGR03696">
    <property type="entry name" value="Rhs_assc_core"/>
    <property type="match status" value="1"/>
</dbReference>
<name>A0ABT2YI64_9BURK</name>
<sequence length="1507" mass="166410">MPQFALNYNSYNADTSRARIDVGLGFGWTHNYSTLLYSVRGHMFRLDGDGRITRYAPGSGGTFRAAAGYFETLVRNPDGSFTLTKKDQTAYRFAVIPATPFMQGTPVFQLTSITDRNNNIVNLSYSGGQLRSIVDNYGRGFSLSYYSNKKLRAVTDSLGRSTGFTYDSSGAQLLKITDPLGRAMQYSYNFLFQLTSKTDKDGRTYRYAYNNDSPVGVTDGAGRALFSMSNPGNWATSDTALAQNMVRQYLPNTTSLKDGRGNVWRYQYDANGYVVRRTAPDGASWSTTYDPGTLMPATQTDPNGRVSSYQYDGQGNLVQRTDAMGNVTRYSYEAVFNQLISSTDANGRVSNYAYDARGNRVQETDPLLFTRRWTYDLHGNVLTETDKNGHTTSHVYDVQGNRIKSIDALGNVTAMSYDAAGNLLMRTDANGRSTSYAYDALDRLRKQTDASGAVSSFEYDAQGNRSRIVDRNGNASIYQYDQRGRLTQVTDALGNTVKQGFDDNDNLVSSIDKNGHSSSFAYDLQNRRNKSIDALGNLTTVGYDLAGNTLSETDANGRSSSYSYDALNRMITRTDAVGSVTRLAYDSTGPCPDCSGPTRGSRLVTRQTDGNGRVIYYKYDGLDRRIKQINKQIDTADSVDGDDAVSSTAYDPEGNPISSTEPNGNTSSYGYDPLNRMLTSSNAAGETTSNVFDPVGNIVSSTAPTTNITNTSYDALNRPVQVQDSEGLVLSLSYDAEGHRLTRADGNGNFNRYAYDAAYRLTQVTDALGNATVYAYDAVGNLLSTSDRNGKVSGQTFDSVNRRITQTDALGQTTQYQYDAVGNLTKLTDANGHATRYAYDGVNRPLTETFANGLSRSYGYDAVGNLLSRTDQNGQTTHYSYNDLYFLTQRSYPLSPADHLAYDLSGRMLSAERGGWLVTFSYDGADRVTQTQQNGATVNYSYNVPARIRVVGYPGGRQIVENMDLRSRLSQIDDASPNLVQYSYDAGDRVLQRSYRNGSQATYSYDANNWLSGVEHSQGVTRLVGFGHAYDKEGNKRFEEKRADASNAQSRSEAYQYDSNYRLIDFKVGALLGATVPVPTTQTQYTLDPVDNWRIKTKDAITETRTHNAVNELTSINGGPPLAYDNNGNLSEDTQYRYAYDEENRLTGVTRRADSVLVGQYQYDALSRRVKKTANPAAVPTLTLYFHDGARIIEEQDSVGSTLASYVYGNTVDELLTMDRAGQSYYYHQNALGSIAAISDAAALPVERYSYDAYGLPLIMSGAGLPLPTNPSGVAHSLIGNTHLFTARNYDEESGLYFYRARYLDPYKGRFIQRDPLGYVAGMNLYAYVKSRPTRYSDPSGNCPKEKLDCEEKLKVLQEKNSDILTKMEKAKCKTPAFSCECCNYSAYYDSSKNSIAVCYNVKSNIETSVRHELIHALDKCLKASFSKCKDWACSEVRANSLSGDCEKGGDFYDPNASREGCIKKYSALSLDIVPNSPCKPGKKYVDAIYTACECKVNDAPPAWPKI</sequence>
<evidence type="ECO:0000259" key="3">
    <source>
        <dbReference type="Pfam" id="PF25023"/>
    </source>
</evidence>
<dbReference type="PANTHER" id="PTHR32305:SF15">
    <property type="entry name" value="PROTEIN RHSA-RELATED"/>
    <property type="match status" value="1"/>
</dbReference>
<keyword evidence="1" id="KW-0677">Repeat</keyword>
<dbReference type="InterPro" id="IPR019165">
    <property type="entry name" value="Peptidase_M76_ATP23"/>
</dbReference>
<dbReference type="Gene3D" id="2.180.10.10">
    <property type="entry name" value="RHS repeat-associated core"/>
    <property type="match status" value="5"/>
</dbReference>
<dbReference type="PANTHER" id="PTHR32305">
    <property type="match status" value="1"/>
</dbReference>
<evidence type="ECO:0000256" key="2">
    <source>
        <dbReference type="SAM" id="MobiDB-lite"/>
    </source>
</evidence>
<feature type="region of interest" description="Disordered" evidence="2">
    <location>
        <begin position="635"/>
        <end position="672"/>
    </location>
</feature>
<dbReference type="InterPro" id="IPR050708">
    <property type="entry name" value="T6SS_VgrG/RHS"/>
</dbReference>
<dbReference type="Pfam" id="PF09768">
    <property type="entry name" value="Peptidase_M76"/>
    <property type="match status" value="1"/>
</dbReference>
<evidence type="ECO:0000256" key="1">
    <source>
        <dbReference type="ARBA" id="ARBA00022737"/>
    </source>
</evidence>
<dbReference type="SUPFAM" id="SSF69304">
    <property type="entry name" value="Tricorn protease N-terminal domain"/>
    <property type="match status" value="1"/>
</dbReference>
<evidence type="ECO:0000313" key="5">
    <source>
        <dbReference type="Proteomes" id="UP001209701"/>
    </source>
</evidence>
<dbReference type="RefSeq" id="WP_263572333.1">
    <property type="nucleotide sequence ID" value="NZ_JAJIRN010000007.1"/>
</dbReference>
<reference evidence="4 5" key="1">
    <citation type="submission" date="2021-11" db="EMBL/GenBank/DDBJ databases">
        <authorList>
            <person name="Liang Q."/>
            <person name="Mou H."/>
            <person name="Liu Z."/>
        </authorList>
    </citation>
    <scope>NUCLEOTIDE SEQUENCE [LARGE SCALE GENOMIC DNA]</scope>
    <source>
        <strain evidence="4 5">CHU3</strain>
    </source>
</reference>
<dbReference type="InterPro" id="IPR031325">
    <property type="entry name" value="RHS_repeat"/>
</dbReference>
<evidence type="ECO:0000313" key="4">
    <source>
        <dbReference type="EMBL" id="MCV2369752.1"/>
    </source>
</evidence>
<dbReference type="Pfam" id="PF25023">
    <property type="entry name" value="TEN_YD-shell"/>
    <property type="match status" value="1"/>
</dbReference>
<dbReference type="InterPro" id="IPR006530">
    <property type="entry name" value="YD"/>
</dbReference>
<feature type="compositionally biased region" description="Polar residues" evidence="2">
    <location>
        <begin position="656"/>
        <end position="669"/>
    </location>
</feature>
<gene>
    <name evidence="4" type="ORF">LNV07_16855</name>
</gene>
<feature type="domain" description="Teneurin-like YD-shell" evidence="3">
    <location>
        <begin position="1038"/>
        <end position="1299"/>
    </location>
</feature>